<evidence type="ECO:0000256" key="1">
    <source>
        <dbReference type="SAM" id="MobiDB-lite"/>
    </source>
</evidence>
<feature type="region of interest" description="Disordered" evidence="1">
    <location>
        <begin position="1"/>
        <end position="138"/>
    </location>
</feature>
<keyword evidence="2" id="KW-1133">Transmembrane helix</keyword>
<dbReference type="Proteomes" id="UP000322245">
    <property type="component" value="Unassembled WGS sequence"/>
</dbReference>
<evidence type="ECO:0000313" key="4">
    <source>
        <dbReference type="Proteomes" id="UP000322245"/>
    </source>
</evidence>
<evidence type="ECO:0000256" key="2">
    <source>
        <dbReference type="SAM" id="Phobius"/>
    </source>
</evidence>
<comment type="caution">
    <text evidence="3">The sequence shown here is derived from an EMBL/GenBank/DDBJ whole genome shotgun (WGS) entry which is preliminary data.</text>
</comment>
<evidence type="ECO:0000313" key="3">
    <source>
        <dbReference type="EMBL" id="TYJ56227.1"/>
    </source>
</evidence>
<feature type="compositionally biased region" description="Low complexity" evidence="1">
    <location>
        <begin position="20"/>
        <end position="33"/>
    </location>
</feature>
<feature type="transmembrane region" description="Helical" evidence="2">
    <location>
        <begin position="141"/>
        <end position="160"/>
    </location>
</feature>
<keyword evidence="4" id="KW-1185">Reference proteome</keyword>
<dbReference type="EMBL" id="NIDF01000027">
    <property type="protein sequence ID" value="TYJ56227.1"/>
    <property type="molecule type" value="Genomic_DNA"/>
</dbReference>
<feature type="compositionally biased region" description="Basic and acidic residues" evidence="1">
    <location>
        <begin position="72"/>
        <end position="84"/>
    </location>
</feature>
<sequence length="176" mass="19281">MASQQPSTDSNINASHRRSSFPSLPAASHSPLSNWQEDTKHELADLESGLYDRSLEGVDGHPSQPEAAYDPSRPRKYEDVDTRAPSETAPSQNDRFPPGAPPPYESQTRSYEPGYDDEAFERFGDDTRPSRQRDPWKKAKSAAWILGLTSLGVAAVVMSTKNSTVVDDNGDSGSQN</sequence>
<keyword evidence="2" id="KW-0472">Membrane</keyword>
<keyword evidence="2" id="KW-0812">Transmembrane</keyword>
<reference evidence="3 4" key="1">
    <citation type="submission" date="2017-05" db="EMBL/GenBank/DDBJ databases">
        <title>The Genome Sequence of Tsuchiyaea wingfieldii DSM 27421.</title>
        <authorList>
            <person name="Cuomo C."/>
            <person name="Passer A."/>
            <person name="Billmyre B."/>
            <person name="Heitman J."/>
        </authorList>
    </citation>
    <scope>NUCLEOTIDE SEQUENCE [LARGE SCALE GENOMIC DNA]</scope>
    <source>
        <strain evidence="3 4">DSM 27421</strain>
    </source>
</reference>
<organism evidence="3 4">
    <name type="scientific">Cryptococcus floricola</name>
    <dbReference type="NCBI Taxonomy" id="2591691"/>
    <lineage>
        <taxon>Eukaryota</taxon>
        <taxon>Fungi</taxon>
        <taxon>Dikarya</taxon>
        <taxon>Basidiomycota</taxon>
        <taxon>Agaricomycotina</taxon>
        <taxon>Tremellomycetes</taxon>
        <taxon>Tremellales</taxon>
        <taxon>Cryptococcaceae</taxon>
        <taxon>Cryptococcus</taxon>
    </lineage>
</organism>
<feature type="compositionally biased region" description="Basic and acidic residues" evidence="1">
    <location>
        <begin position="120"/>
        <end position="137"/>
    </location>
</feature>
<dbReference type="AlphaFoldDB" id="A0A5D3AXN9"/>
<accession>A0A5D3AXN9</accession>
<protein>
    <submittedName>
        <fullName evidence="3">Uncharacterized protein</fullName>
    </submittedName>
</protein>
<gene>
    <name evidence="3" type="ORF">B9479_003071</name>
</gene>
<proteinExistence type="predicted"/>
<name>A0A5D3AXN9_9TREE</name>
<feature type="compositionally biased region" description="Polar residues" evidence="1">
    <location>
        <begin position="1"/>
        <end position="14"/>
    </location>
</feature>